<evidence type="ECO:0000256" key="4">
    <source>
        <dbReference type="ARBA" id="ARBA00017522"/>
    </source>
</evidence>
<evidence type="ECO:0000256" key="6">
    <source>
        <dbReference type="ARBA" id="ARBA00022475"/>
    </source>
</evidence>
<name>A0ABY4DZI7_9NEIS</name>
<evidence type="ECO:0000256" key="1">
    <source>
        <dbReference type="ARBA" id="ARBA00002672"/>
    </source>
</evidence>
<dbReference type="NCBIfam" id="TIGR01528">
    <property type="entry name" value="NMN_trans_PnuC"/>
    <property type="match status" value="1"/>
</dbReference>
<keyword evidence="8 10" id="KW-1133">Transmembrane helix</keyword>
<reference evidence="11 12" key="1">
    <citation type="journal article" date="2022" name="Res Sq">
        <title>Evolution of multicellular longitudinally dividing oral cavity symbionts (Neisseriaceae).</title>
        <authorList>
            <person name="Nyongesa S."/>
            <person name="Weber P."/>
            <person name="Bernet E."/>
            <person name="Pullido F."/>
            <person name="Nieckarz M."/>
            <person name="Delaby M."/>
            <person name="Nieves C."/>
            <person name="Viehboeck T."/>
            <person name="Krause N."/>
            <person name="Rivera-Millot A."/>
            <person name="Nakamura A."/>
            <person name="Vischer N."/>
            <person name="VanNieuwenhze M."/>
            <person name="Brun Y."/>
            <person name="Cava F."/>
            <person name="Bulgheresi S."/>
            <person name="Veyrier F."/>
        </authorList>
    </citation>
    <scope>NUCLEOTIDE SEQUENCE [LARGE SCALE GENOMIC DNA]</scope>
    <source>
        <strain evidence="11 12">SN4</strain>
    </source>
</reference>
<dbReference type="InterPro" id="IPR006419">
    <property type="entry name" value="NMN_transpt_PnuC"/>
</dbReference>
<gene>
    <name evidence="11" type="primary">pnuC</name>
    <name evidence="11" type="ORF">LVJ82_13745</name>
</gene>
<evidence type="ECO:0000313" key="11">
    <source>
        <dbReference type="EMBL" id="UOO88521.1"/>
    </source>
</evidence>
<keyword evidence="5" id="KW-0813">Transport</keyword>
<keyword evidence="12" id="KW-1185">Reference proteome</keyword>
<feature type="transmembrane region" description="Helical" evidence="10">
    <location>
        <begin position="57"/>
        <end position="74"/>
    </location>
</feature>
<dbReference type="PANTHER" id="PTHR36122">
    <property type="entry name" value="NICOTINAMIDE RIBOSIDE TRANSPORTER PNUC"/>
    <property type="match status" value="1"/>
</dbReference>
<proteinExistence type="inferred from homology"/>
<feature type="transmembrane region" description="Helical" evidence="10">
    <location>
        <begin position="80"/>
        <end position="98"/>
    </location>
</feature>
<organism evidence="11 12">
    <name type="scientific">Vitreoscilla massiliensis</name>
    <dbReference type="NCBI Taxonomy" id="1689272"/>
    <lineage>
        <taxon>Bacteria</taxon>
        <taxon>Pseudomonadati</taxon>
        <taxon>Pseudomonadota</taxon>
        <taxon>Betaproteobacteria</taxon>
        <taxon>Neisseriales</taxon>
        <taxon>Neisseriaceae</taxon>
        <taxon>Vitreoscilla</taxon>
    </lineage>
</organism>
<keyword evidence="7 10" id="KW-0812">Transmembrane</keyword>
<dbReference type="PANTHER" id="PTHR36122:SF2">
    <property type="entry name" value="NICOTINAMIDE RIBOSIDE TRANSPORTER PNUC"/>
    <property type="match status" value="1"/>
</dbReference>
<feature type="transmembrane region" description="Helical" evidence="10">
    <location>
        <begin position="119"/>
        <end position="144"/>
    </location>
</feature>
<evidence type="ECO:0000256" key="9">
    <source>
        <dbReference type="ARBA" id="ARBA00023136"/>
    </source>
</evidence>
<comment type="subcellular location">
    <subcellularLocation>
        <location evidence="2">Cell membrane</location>
        <topology evidence="2">Multi-pass membrane protein</topology>
    </subcellularLocation>
</comment>
<evidence type="ECO:0000256" key="10">
    <source>
        <dbReference type="SAM" id="Phobius"/>
    </source>
</evidence>
<evidence type="ECO:0000256" key="5">
    <source>
        <dbReference type="ARBA" id="ARBA00022448"/>
    </source>
</evidence>
<evidence type="ECO:0000256" key="7">
    <source>
        <dbReference type="ARBA" id="ARBA00022692"/>
    </source>
</evidence>
<sequence length="241" mass="27916">MQLWKECSMRERMWLIFFTVSYALLYGFGSISLLTVATAFMGSVCMFLGAKAKISNFLPGAIYTLLYAWQCYLFDFKTVLYLHLLFHFPLQFVGWYFWHKNRVGPASMQEDIVVRQLFPHAWIAVLLSLILVSTFFAQVVFSIGNGQAELDILAFIFSIAAQLLMIGRFMENWVAWLCLNVFNIALWTYTAITVTPTFSIAYMWLIFMGNCAYGCYRWVQIGNKQTQMFAGPYSKLKLRKV</sequence>
<evidence type="ECO:0000313" key="12">
    <source>
        <dbReference type="Proteomes" id="UP000832011"/>
    </source>
</evidence>
<dbReference type="EMBL" id="CP091511">
    <property type="protein sequence ID" value="UOO88521.1"/>
    <property type="molecule type" value="Genomic_DNA"/>
</dbReference>
<dbReference type="RefSeq" id="WP_159061485.1">
    <property type="nucleotide sequence ID" value="NZ_CABKVG010000010.1"/>
</dbReference>
<evidence type="ECO:0000256" key="8">
    <source>
        <dbReference type="ARBA" id="ARBA00022989"/>
    </source>
</evidence>
<evidence type="ECO:0000256" key="3">
    <source>
        <dbReference type="ARBA" id="ARBA00006669"/>
    </source>
</evidence>
<accession>A0ABY4DZI7</accession>
<comment type="function">
    <text evidence="1">Required for nicotinamide riboside transport across the inner membrane.</text>
</comment>
<evidence type="ECO:0000256" key="2">
    <source>
        <dbReference type="ARBA" id="ARBA00004651"/>
    </source>
</evidence>
<comment type="similarity">
    <text evidence="3">Belongs to the nicotinamide ribonucleoside (NR) uptake permease (TC 4.B.1) family.</text>
</comment>
<dbReference type="Pfam" id="PF04973">
    <property type="entry name" value="NMN_transporter"/>
    <property type="match status" value="1"/>
</dbReference>
<keyword evidence="9 10" id="KW-0472">Membrane</keyword>
<keyword evidence="6" id="KW-1003">Cell membrane</keyword>
<protein>
    <recommendedName>
        <fullName evidence="4">Nicotinamide riboside transporter PnuC</fullName>
    </recommendedName>
</protein>
<feature type="transmembrane region" description="Helical" evidence="10">
    <location>
        <begin position="150"/>
        <end position="166"/>
    </location>
</feature>
<dbReference type="Proteomes" id="UP000832011">
    <property type="component" value="Chromosome"/>
</dbReference>